<dbReference type="AlphaFoldDB" id="A0AAD2CJC3"/>
<evidence type="ECO:0000259" key="12">
    <source>
        <dbReference type="Pfam" id="PF13793"/>
    </source>
</evidence>
<dbReference type="GO" id="GO:0000287">
    <property type="term" value="F:magnesium ion binding"/>
    <property type="evidence" value="ECO:0007669"/>
    <property type="project" value="InterPro"/>
</dbReference>
<dbReference type="GO" id="GO:0004749">
    <property type="term" value="F:ribose phosphate diphosphokinase activity"/>
    <property type="evidence" value="ECO:0007669"/>
    <property type="project" value="UniProtKB-EC"/>
</dbReference>
<keyword evidence="14" id="KW-1185">Reference proteome</keyword>
<accession>A0AAD2CJC3</accession>
<comment type="pathway">
    <text evidence="1">Metabolic intermediate biosynthesis; 5-phospho-alpha-D-ribose 1-diphosphate biosynthesis; 5-phospho-alpha-D-ribose 1-diphosphate from D-ribose 5-phosphate (route I): step 1/1.</text>
</comment>
<proteinExistence type="inferred from homology"/>
<evidence type="ECO:0000256" key="1">
    <source>
        <dbReference type="ARBA" id="ARBA00004996"/>
    </source>
</evidence>
<keyword evidence="5" id="KW-0479">Metal-binding</keyword>
<sequence length="533" mass="58747">MLSRASMSIARAMRKRVHPPAFRALSTVETFGKEQNFTWSSAAMAGAASLFLATGALSAVPVSTECEQEESSLPVFGSSSDPLAGSESKEGLDEIEKLYIERVPYKRDREEISDTSSAFSRGVRAFENSFESAYAAKEESEDPFGGTSVPTPGIISTSSPAVQETVTTNKMYFYRTPQIKSRIARKFMLFTAPSSEELGGDVAHLLGMDLNKVEVGKFTDGETRVEAGESVRGKYVFIVCTTSSNDALMELLLMISAFRKAQAKHITAVIPYYGYSRQDRKVKREPIAAADIAILLQNMGVDRLMCMDLHNDSLCGFFSPSTPVDHLLPIPVAAAYFHEELASVPTPEDWKPESEDDEYYPNITVVASHEGQVGRAAHFRDVLQRLSGKKIELAFISKNRQKRGEKYYTPHVVGKIEGQRCIMVDDIVNTGKTLISNVDELHKAGAATIHAWASHGVFGPRSLSDAPQRIAEIEHLDYLLISNSVANDSILPPKIRQLNVAPFLAEAIARALHNQSINEILNLDEESDRRYDG</sequence>
<dbReference type="EMBL" id="CAKOGP040000502">
    <property type="protein sequence ID" value="CAJ1935727.1"/>
    <property type="molecule type" value="Genomic_DNA"/>
</dbReference>
<feature type="domain" description="Ribose-phosphate pyrophosphokinase N-terminal" evidence="12">
    <location>
        <begin position="188"/>
        <end position="300"/>
    </location>
</feature>
<dbReference type="SMART" id="SM01400">
    <property type="entry name" value="Pribosyltran_N"/>
    <property type="match status" value="1"/>
</dbReference>
<evidence type="ECO:0000256" key="2">
    <source>
        <dbReference type="ARBA" id="ARBA00006478"/>
    </source>
</evidence>
<dbReference type="SUPFAM" id="SSF53271">
    <property type="entry name" value="PRTase-like"/>
    <property type="match status" value="2"/>
</dbReference>
<keyword evidence="4" id="KW-0808">Transferase</keyword>
<dbReference type="PANTHER" id="PTHR10210:SF32">
    <property type="entry name" value="RIBOSE-PHOSPHATE PYROPHOSPHOKINASE 2"/>
    <property type="match status" value="1"/>
</dbReference>
<dbReference type="EC" id="2.7.6.1" evidence="3"/>
<evidence type="ECO:0000313" key="14">
    <source>
        <dbReference type="Proteomes" id="UP001295423"/>
    </source>
</evidence>
<keyword evidence="7" id="KW-0547">Nucleotide-binding</keyword>
<organism evidence="13 14">
    <name type="scientific">Cylindrotheca closterium</name>
    <dbReference type="NCBI Taxonomy" id="2856"/>
    <lineage>
        <taxon>Eukaryota</taxon>
        <taxon>Sar</taxon>
        <taxon>Stramenopiles</taxon>
        <taxon>Ochrophyta</taxon>
        <taxon>Bacillariophyta</taxon>
        <taxon>Bacillariophyceae</taxon>
        <taxon>Bacillariophycidae</taxon>
        <taxon>Bacillariales</taxon>
        <taxon>Bacillariaceae</taxon>
        <taxon>Cylindrotheca</taxon>
    </lineage>
</organism>
<dbReference type="PANTHER" id="PTHR10210">
    <property type="entry name" value="RIBOSE-PHOSPHATE DIPHOSPHOKINASE FAMILY MEMBER"/>
    <property type="match status" value="1"/>
</dbReference>
<dbReference type="NCBIfam" id="TIGR01251">
    <property type="entry name" value="ribP_PPkin"/>
    <property type="match status" value="1"/>
</dbReference>
<evidence type="ECO:0000313" key="13">
    <source>
        <dbReference type="EMBL" id="CAJ1935727.1"/>
    </source>
</evidence>
<dbReference type="InterPro" id="IPR005946">
    <property type="entry name" value="Rib-P_diPkinase"/>
</dbReference>
<dbReference type="GO" id="GO:0002189">
    <property type="term" value="C:ribose phosphate diphosphokinase complex"/>
    <property type="evidence" value="ECO:0007669"/>
    <property type="project" value="TreeGrafter"/>
</dbReference>
<name>A0AAD2CJC3_9STRA</name>
<dbReference type="GO" id="GO:0016301">
    <property type="term" value="F:kinase activity"/>
    <property type="evidence" value="ECO:0007669"/>
    <property type="project" value="UniProtKB-KW"/>
</dbReference>
<dbReference type="GO" id="GO:0005737">
    <property type="term" value="C:cytoplasm"/>
    <property type="evidence" value="ECO:0007669"/>
    <property type="project" value="TreeGrafter"/>
</dbReference>
<reference evidence="13" key="1">
    <citation type="submission" date="2023-08" db="EMBL/GenBank/DDBJ databases">
        <authorList>
            <person name="Audoor S."/>
            <person name="Bilcke G."/>
        </authorList>
    </citation>
    <scope>NUCLEOTIDE SEQUENCE</scope>
</reference>
<comment type="catalytic activity">
    <reaction evidence="11">
        <text>D-ribose 5-phosphate + ATP = 5-phospho-alpha-D-ribose 1-diphosphate + AMP + H(+)</text>
        <dbReference type="Rhea" id="RHEA:15609"/>
        <dbReference type="ChEBI" id="CHEBI:15378"/>
        <dbReference type="ChEBI" id="CHEBI:30616"/>
        <dbReference type="ChEBI" id="CHEBI:58017"/>
        <dbReference type="ChEBI" id="CHEBI:78346"/>
        <dbReference type="ChEBI" id="CHEBI:456215"/>
        <dbReference type="EC" id="2.7.6.1"/>
    </reaction>
</comment>
<evidence type="ECO:0000256" key="3">
    <source>
        <dbReference type="ARBA" id="ARBA00013247"/>
    </source>
</evidence>
<comment type="similarity">
    <text evidence="2">Belongs to the ribose-phosphate pyrophosphokinase family.</text>
</comment>
<evidence type="ECO:0000256" key="4">
    <source>
        <dbReference type="ARBA" id="ARBA00022679"/>
    </source>
</evidence>
<evidence type="ECO:0000256" key="10">
    <source>
        <dbReference type="ARBA" id="ARBA00022842"/>
    </source>
</evidence>
<evidence type="ECO:0000256" key="7">
    <source>
        <dbReference type="ARBA" id="ARBA00022741"/>
    </source>
</evidence>
<dbReference type="CDD" id="cd06223">
    <property type="entry name" value="PRTases_typeI"/>
    <property type="match status" value="1"/>
</dbReference>
<keyword evidence="6" id="KW-0545">Nucleotide biosynthesis</keyword>
<dbReference type="Proteomes" id="UP001295423">
    <property type="component" value="Unassembled WGS sequence"/>
</dbReference>
<dbReference type="FunFam" id="3.40.50.2020:FF:000007">
    <property type="entry name" value="Ribose-phosphate pyrophosphokinase"/>
    <property type="match status" value="1"/>
</dbReference>
<evidence type="ECO:0000256" key="11">
    <source>
        <dbReference type="ARBA" id="ARBA00049535"/>
    </source>
</evidence>
<dbReference type="Gene3D" id="3.40.50.2020">
    <property type="match status" value="2"/>
</dbReference>
<dbReference type="InterPro" id="IPR000836">
    <property type="entry name" value="PRTase_dom"/>
</dbReference>
<dbReference type="GO" id="GO:0005524">
    <property type="term" value="F:ATP binding"/>
    <property type="evidence" value="ECO:0007669"/>
    <property type="project" value="UniProtKB-KW"/>
</dbReference>
<evidence type="ECO:0000256" key="9">
    <source>
        <dbReference type="ARBA" id="ARBA00022840"/>
    </source>
</evidence>
<gene>
    <name evidence="13" type="ORF">CYCCA115_LOCUS4880</name>
</gene>
<dbReference type="InterPro" id="IPR029057">
    <property type="entry name" value="PRTase-like"/>
</dbReference>
<dbReference type="GO" id="GO:0006164">
    <property type="term" value="P:purine nucleotide biosynthetic process"/>
    <property type="evidence" value="ECO:0007669"/>
    <property type="project" value="TreeGrafter"/>
</dbReference>
<dbReference type="GO" id="GO:0006015">
    <property type="term" value="P:5-phosphoribose 1-diphosphate biosynthetic process"/>
    <property type="evidence" value="ECO:0007669"/>
    <property type="project" value="TreeGrafter"/>
</dbReference>
<evidence type="ECO:0000256" key="8">
    <source>
        <dbReference type="ARBA" id="ARBA00022777"/>
    </source>
</evidence>
<dbReference type="InterPro" id="IPR029099">
    <property type="entry name" value="Pribosyltran_N"/>
</dbReference>
<dbReference type="Pfam" id="PF13793">
    <property type="entry name" value="Pribosyltran_N"/>
    <property type="match status" value="1"/>
</dbReference>
<comment type="caution">
    <text evidence="13">The sequence shown here is derived from an EMBL/GenBank/DDBJ whole genome shotgun (WGS) entry which is preliminary data.</text>
</comment>
<keyword evidence="8" id="KW-0418">Kinase</keyword>
<dbReference type="Pfam" id="PF14572">
    <property type="entry name" value="Pribosyl_synth"/>
    <property type="match status" value="1"/>
</dbReference>
<keyword evidence="9" id="KW-0067">ATP-binding</keyword>
<evidence type="ECO:0000256" key="6">
    <source>
        <dbReference type="ARBA" id="ARBA00022727"/>
    </source>
</evidence>
<evidence type="ECO:0000256" key="5">
    <source>
        <dbReference type="ARBA" id="ARBA00022723"/>
    </source>
</evidence>
<protein>
    <recommendedName>
        <fullName evidence="3">ribose-phosphate diphosphokinase</fullName>
        <ecNumber evidence="3">2.7.6.1</ecNumber>
    </recommendedName>
</protein>
<keyword evidence="10" id="KW-0460">Magnesium</keyword>